<dbReference type="AlphaFoldDB" id="A0A852S7L5"/>
<dbReference type="SUPFAM" id="SSF53756">
    <property type="entry name" value="UDP-Glycosyltransferase/glycogen phosphorylase"/>
    <property type="match status" value="1"/>
</dbReference>
<keyword evidence="1 3" id="KW-0808">Transferase</keyword>
<name>A0A852S7L5_9MICO</name>
<dbReference type="EMBL" id="JACCBM010000001">
    <property type="protein sequence ID" value="NYD69248.1"/>
    <property type="molecule type" value="Genomic_DNA"/>
</dbReference>
<dbReference type="GO" id="GO:0016757">
    <property type="term" value="F:glycosyltransferase activity"/>
    <property type="evidence" value="ECO:0007669"/>
    <property type="project" value="InterPro"/>
</dbReference>
<evidence type="ECO:0000259" key="2">
    <source>
        <dbReference type="Pfam" id="PF00534"/>
    </source>
</evidence>
<dbReference type="Gene3D" id="3.40.50.2000">
    <property type="entry name" value="Glycogen Phosphorylase B"/>
    <property type="match status" value="2"/>
</dbReference>
<comment type="caution">
    <text evidence="3">The sequence shown here is derived from an EMBL/GenBank/DDBJ whole genome shotgun (WGS) entry which is preliminary data.</text>
</comment>
<evidence type="ECO:0000313" key="4">
    <source>
        <dbReference type="Proteomes" id="UP000549913"/>
    </source>
</evidence>
<dbReference type="Proteomes" id="UP000549913">
    <property type="component" value="Unassembled WGS sequence"/>
</dbReference>
<dbReference type="PANTHER" id="PTHR12526">
    <property type="entry name" value="GLYCOSYLTRANSFERASE"/>
    <property type="match status" value="1"/>
</dbReference>
<organism evidence="3 4">
    <name type="scientific">Herbiconiux flava</name>
    <dbReference type="NCBI Taxonomy" id="881268"/>
    <lineage>
        <taxon>Bacteria</taxon>
        <taxon>Bacillati</taxon>
        <taxon>Actinomycetota</taxon>
        <taxon>Actinomycetes</taxon>
        <taxon>Micrococcales</taxon>
        <taxon>Microbacteriaceae</taxon>
        <taxon>Herbiconiux</taxon>
    </lineage>
</organism>
<dbReference type="PANTHER" id="PTHR12526:SF595">
    <property type="entry name" value="BLL5217 PROTEIN"/>
    <property type="match status" value="1"/>
</dbReference>
<gene>
    <name evidence="3" type="ORF">BJ984_000406</name>
</gene>
<protein>
    <submittedName>
        <fullName evidence="3">Glycosyltransferase involved in cell wall biosynthesis</fullName>
    </submittedName>
</protein>
<evidence type="ECO:0000256" key="1">
    <source>
        <dbReference type="ARBA" id="ARBA00022679"/>
    </source>
</evidence>
<sequence>MRIAILCHLHHPIAEPFQGGTEAHTAMLADELVRRGHDVTLFAKEGSRTSAALHPLVPSDFEFVFAATPLVRRQQAGFLAEASQHSLDLIAAGDWDVVINNSLSSLPYRALRDRPMMTVLHTPPTLDDVNALLDAPGWSPSPLHSYVAVSPRNARAWAPRLPGVLSIPNGIPLERWRVDVPREERLAVWAARITPEKGLHIAIPAAREAGFRMRVAGPVADPRYFAEEIEPLLGDDVEYVGHLGHDALPAFYAAGSVFVASPVWEEPFGLSVVEALASGTPVATLPHGAVPELVAPGAGSVLGLVREAAGAVAVDDRPVSLAAAIRTAAAVDPAVARAQAGRFSLGGMIDAYEAELERLLERRRDGVASVQGRVRRADARGDRSRHAADAPVLVDSVGGGEGRLIAIGG</sequence>
<evidence type="ECO:0000313" key="3">
    <source>
        <dbReference type="EMBL" id="NYD69248.1"/>
    </source>
</evidence>
<feature type="domain" description="Glycosyl transferase family 1" evidence="2">
    <location>
        <begin position="175"/>
        <end position="325"/>
    </location>
</feature>
<dbReference type="Pfam" id="PF00534">
    <property type="entry name" value="Glycos_transf_1"/>
    <property type="match status" value="1"/>
</dbReference>
<dbReference type="InterPro" id="IPR001296">
    <property type="entry name" value="Glyco_trans_1"/>
</dbReference>
<reference evidence="3 4" key="1">
    <citation type="submission" date="2020-07" db="EMBL/GenBank/DDBJ databases">
        <title>Sequencing the genomes of 1000 actinobacteria strains.</title>
        <authorList>
            <person name="Klenk H.-P."/>
        </authorList>
    </citation>
    <scope>NUCLEOTIDE SEQUENCE [LARGE SCALE GENOMIC DNA]</scope>
    <source>
        <strain evidence="3 4">DSM 26474</strain>
    </source>
</reference>
<keyword evidence="4" id="KW-1185">Reference proteome</keyword>
<accession>A0A852S7L5</accession>
<proteinExistence type="predicted"/>
<dbReference type="RefSeq" id="WP_179546611.1">
    <property type="nucleotide sequence ID" value="NZ_BSEW01000001.1"/>
</dbReference>